<reference evidence="1" key="1">
    <citation type="submission" date="2014-09" db="EMBL/GenBank/DDBJ databases">
        <title>Genome sequence of the luminous mushroom Mycena chlorophos for searching fungal bioluminescence genes.</title>
        <authorList>
            <person name="Tanaka Y."/>
            <person name="Kasuga D."/>
            <person name="Oba Y."/>
            <person name="Hase S."/>
            <person name="Sato K."/>
            <person name="Oba Y."/>
            <person name="Sakakibara Y."/>
        </authorList>
    </citation>
    <scope>NUCLEOTIDE SEQUENCE</scope>
</reference>
<evidence type="ECO:0000313" key="1">
    <source>
        <dbReference type="EMBL" id="GAT54209.1"/>
    </source>
</evidence>
<protein>
    <recommendedName>
        <fullName evidence="3">F-box domain-containing protein</fullName>
    </recommendedName>
</protein>
<proteinExistence type="predicted"/>
<keyword evidence="2" id="KW-1185">Reference proteome</keyword>
<gene>
    <name evidence="1" type="ORF">MCHLO_11083</name>
</gene>
<evidence type="ECO:0008006" key="3">
    <source>
        <dbReference type="Google" id="ProtNLM"/>
    </source>
</evidence>
<organism evidence="1 2">
    <name type="scientific">Mycena chlorophos</name>
    <name type="common">Agaric fungus</name>
    <name type="synonym">Agaricus chlorophos</name>
    <dbReference type="NCBI Taxonomy" id="658473"/>
    <lineage>
        <taxon>Eukaryota</taxon>
        <taxon>Fungi</taxon>
        <taxon>Dikarya</taxon>
        <taxon>Basidiomycota</taxon>
        <taxon>Agaricomycotina</taxon>
        <taxon>Agaricomycetes</taxon>
        <taxon>Agaricomycetidae</taxon>
        <taxon>Agaricales</taxon>
        <taxon>Marasmiineae</taxon>
        <taxon>Mycenaceae</taxon>
        <taxon>Mycena</taxon>
    </lineage>
</organism>
<accession>A0ABQ0LSU6</accession>
<dbReference type="Proteomes" id="UP000815677">
    <property type="component" value="Unassembled WGS sequence"/>
</dbReference>
<sequence length="549" mass="62607">MASSAAQLRVLIADLSLYVDLQQRALDESRARLAELQEKLQPLPYPHILRFPLEITAEIFLHFALDGVSNVLEANHNGPLLLTWVCAEWRRIALSTPILWSVFAVKTGLKTSTSGLLDLSRIWAERAMACRRRCLRIEHFENYRPESFRYLLDLVREASETVVSLDLKFYSEREYLRRLDELKPSFPQLEDLTLKLEDEDNGQFPEAPIDTFRDCPRLRRLHVDRIPVSLVVPSEHGRITQLEAYNLATADSLEALALLPNLVHCTFWGDLLDEYLALDDDAVSHDKITTFVLTMFDVQEHSDEDEEDAPGPLLLDLLTFPSLETLEAELPADSLEPSLRQLQAFMKGSSARLQTLIVEQFTNTPRHWHRHPVGLVTHDLLFRDLLFYPGQLTSLTKLRITSASMDLVQSSLYISNLQTVEFFHCDPYLVRQTVEEVAKVVKERRAYALRLRLEAAMKALELSILRILKIRLPGSIKSRLVEAITTSLETSPLISLRSVRLEFPDLFGYSCEPSDRYPQGVPETIRSLKKAGISVYVGTAKSSMLLEEN</sequence>
<evidence type="ECO:0000313" key="2">
    <source>
        <dbReference type="Proteomes" id="UP000815677"/>
    </source>
</evidence>
<name>A0ABQ0LSU6_MYCCL</name>
<dbReference type="EMBL" id="DF848546">
    <property type="protein sequence ID" value="GAT54209.1"/>
    <property type="molecule type" value="Genomic_DNA"/>
</dbReference>